<evidence type="ECO:0000313" key="2">
    <source>
        <dbReference type="EMBL" id="MBN9644891.1"/>
    </source>
</evidence>
<dbReference type="Gene3D" id="3.40.190.10">
    <property type="entry name" value="Periplasmic binding protein-like II"/>
    <property type="match status" value="1"/>
</dbReference>
<name>A0A939E1R1_9CORY</name>
<proteinExistence type="predicted"/>
<dbReference type="PROSITE" id="PS51257">
    <property type="entry name" value="PROKAR_LIPOPROTEIN"/>
    <property type="match status" value="1"/>
</dbReference>
<gene>
    <name evidence="2" type="ORF">JZY06_09750</name>
</gene>
<comment type="caution">
    <text evidence="2">The sequence shown here is derived from an EMBL/GenBank/DDBJ whole genome shotgun (WGS) entry which is preliminary data.</text>
</comment>
<accession>A0A939E1R1</accession>
<keyword evidence="3" id="KW-1185">Reference proteome</keyword>
<evidence type="ECO:0008006" key="4">
    <source>
        <dbReference type="Google" id="ProtNLM"/>
    </source>
</evidence>
<dbReference type="RefSeq" id="WP_207279347.1">
    <property type="nucleotide sequence ID" value="NZ_JAFLEQ010000016.1"/>
</dbReference>
<evidence type="ECO:0000313" key="3">
    <source>
        <dbReference type="Proteomes" id="UP000664332"/>
    </source>
</evidence>
<keyword evidence="1" id="KW-0732">Signal</keyword>
<evidence type="ECO:0000256" key="1">
    <source>
        <dbReference type="SAM" id="SignalP"/>
    </source>
</evidence>
<dbReference type="EMBL" id="JAFLEQ010000016">
    <property type="protein sequence ID" value="MBN9644891.1"/>
    <property type="molecule type" value="Genomic_DNA"/>
</dbReference>
<dbReference type="Proteomes" id="UP000664332">
    <property type="component" value="Unassembled WGS sequence"/>
</dbReference>
<reference evidence="2" key="1">
    <citation type="submission" date="2021-03" db="EMBL/GenBank/DDBJ databases">
        <authorList>
            <person name="Sun Q."/>
        </authorList>
    </citation>
    <scope>NUCLEOTIDE SEQUENCE</scope>
    <source>
        <strain evidence="2">CCM 8862</strain>
    </source>
</reference>
<dbReference type="AlphaFoldDB" id="A0A939E1R1"/>
<organism evidence="2 3">
    <name type="scientific">Corynebacterium mendelii</name>
    <dbReference type="NCBI Taxonomy" id="2765362"/>
    <lineage>
        <taxon>Bacteria</taxon>
        <taxon>Bacillati</taxon>
        <taxon>Actinomycetota</taxon>
        <taxon>Actinomycetes</taxon>
        <taxon>Mycobacteriales</taxon>
        <taxon>Corynebacteriaceae</taxon>
        <taxon>Corynebacterium</taxon>
    </lineage>
</organism>
<sequence length="232" mass="24992">MESRRSVVRATLLAAAATVACGTVAGCAEEPGPDPLDSDFRPIRISVNANSEEQRILGEIYQRALNNAGHGAYLSMETVPVDHHRLHRLNELSGDLIVGCTGELLNQLNPVQAQRLSTEWVAATTGATQGELKNSGDWREKVYQAMVGSLPGNMLASDPSNAIGCDDYDGPPLPQHIVPVYRKPMLDRGDRLILNKVGGTITTADIEELVKKARREGSVGFAVTGYMADNDL</sequence>
<protein>
    <recommendedName>
        <fullName evidence="4">ABC transporter substrate-binding protein</fullName>
    </recommendedName>
</protein>
<feature type="chain" id="PRO_5038823394" description="ABC transporter substrate-binding protein" evidence="1">
    <location>
        <begin position="26"/>
        <end position="232"/>
    </location>
</feature>
<feature type="signal peptide" evidence="1">
    <location>
        <begin position="1"/>
        <end position="25"/>
    </location>
</feature>